<sequence length="357" mass="41888">MKKKRILMLASWQFGYSTTTFKHCEFALDEFDFTYMCWDYELPKIELSNVDIKYVSRKGNLIFRNIRFLNTINGEIGKDYDLIFANYFRGVSLIRLLNYKSKFVLYVNTLAVGKNRIKRLFYNLTLRFELSFFRNLALISRGIGKKLRIDNFHILPLGGECFSDDSKSFERLSLLYVGTLGNRNILDCVKGFHNYIEICKKTEMEISARFTIVGDSPYHELEEIRAYIQRNNLEVYIHTKGYVHRNDLKPFFEKCNIGVSYIPIRSYYQYQPPTKTYEYLISGMPTIATGTYENKALVGPGAGVVIDDTPESFQKGILKLTQQKFDSEAIRKEYSQHTWEKVVQNHFIPLIKKHIRQ</sequence>
<name>A0ABY3ADV5_9FLAO</name>
<dbReference type="PANTHER" id="PTHR12526">
    <property type="entry name" value="GLYCOSYLTRANSFERASE"/>
    <property type="match status" value="1"/>
</dbReference>
<keyword evidence="2" id="KW-0808">Transferase</keyword>
<dbReference type="RefSeq" id="WP_142190145.1">
    <property type="nucleotide sequence ID" value="NZ_VHIF01000001.1"/>
</dbReference>
<keyword evidence="4" id="KW-1185">Reference proteome</keyword>
<dbReference type="Gene3D" id="3.40.50.2000">
    <property type="entry name" value="Glycogen Phosphorylase B"/>
    <property type="match status" value="1"/>
</dbReference>
<dbReference type="Pfam" id="PF13692">
    <property type="entry name" value="Glyco_trans_1_4"/>
    <property type="match status" value="1"/>
</dbReference>
<gene>
    <name evidence="3" type="ORF">GQ41_3226</name>
</gene>
<evidence type="ECO:0000256" key="1">
    <source>
        <dbReference type="ARBA" id="ARBA00022676"/>
    </source>
</evidence>
<evidence type="ECO:0000313" key="3">
    <source>
        <dbReference type="EMBL" id="TQO38573.1"/>
    </source>
</evidence>
<evidence type="ECO:0000256" key="2">
    <source>
        <dbReference type="ARBA" id="ARBA00022679"/>
    </source>
</evidence>
<dbReference type="PANTHER" id="PTHR12526:SF629">
    <property type="entry name" value="TEICHURONIC ACID BIOSYNTHESIS GLYCOSYLTRANSFERASE TUAH-RELATED"/>
    <property type="match status" value="1"/>
</dbReference>
<reference evidence="3 4" key="1">
    <citation type="submission" date="2019-06" db="EMBL/GenBank/DDBJ databases">
        <title>A large-scale integrated study on North Sea by COGITO (Coastal Microbe Genomic &amp; Taxonomic Observatory).</title>
        <authorList>
            <person name="Teeling H."/>
        </authorList>
    </citation>
    <scope>NUCLEOTIDE SEQUENCE [LARGE SCALE GENOMIC DNA]</scope>
    <source>
        <strain evidence="3 4">MAR_2009_79</strain>
    </source>
</reference>
<comment type="caution">
    <text evidence="3">The sequence shown here is derived from an EMBL/GenBank/DDBJ whole genome shotgun (WGS) entry which is preliminary data.</text>
</comment>
<dbReference type="Proteomes" id="UP000315363">
    <property type="component" value="Unassembled WGS sequence"/>
</dbReference>
<proteinExistence type="predicted"/>
<evidence type="ECO:0000313" key="4">
    <source>
        <dbReference type="Proteomes" id="UP000315363"/>
    </source>
</evidence>
<dbReference type="SUPFAM" id="SSF53756">
    <property type="entry name" value="UDP-Glycosyltransferase/glycogen phosphorylase"/>
    <property type="match status" value="1"/>
</dbReference>
<protein>
    <submittedName>
        <fullName evidence="3">Glycosyltransferase involved in cell wall biosynthesis</fullName>
    </submittedName>
</protein>
<dbReference type="EMBL" id="VHIF01000001">
    <property type="protein sequence ID" value="TQO38573.1"/>
    <property type="molecule type" value="Genomic_DNA"/>
</dbReference>
<keyword evidence="1" id="KW-0328">Glycosyltransferase</keyword>
<organism evidence="3 4">
    <name type="scientific">Arenibacter algicola</name>
    <dbReference type="NCBI Taxonomy" id="616991"/>
    <lineage>
        <taxon>Bacteria</taxon>
        <taxon>Pseudomonadati</taxon>
        <taxon>Bacteroidota</taxon>
        <taxon>Flavobacteriia</taxon>
        <taxon>Flavobacteriales</taxon>
        <taxon>Flavobacteriaceae</taxon>
        <taxon>Arenibacter</taxon>
    </lineage>
</organism>
<accession>A0ABY3ADV5</accession>